<accession>A0A0F9RQ17</accession>
<gene>
    <name evidence="2" type="ORF">LCGC14_0568800</name>
</gene>
<sequence length="115" mass="12191">MTTYGVPSNAPLFSAHARARRADPATSHRAAATAESSGNATRQRTACLEAVRATPGMTAGEIDKRCGFMDRFVAGRRLPELREMGLIHNGDARVCSVRGSRQMTWYPAGPTGGGG</sequence>
<evidence type="ECO:0000256" key="1">
    <source>
        <dbReference type="SAM" id="MobiDB-lite"/>
    </source>
</evidence>
<proteinExistence type="predicted"/>
<organism evidence="2">
    <name type="scientific">marine sediment metagenome</name>
    <dbReference type="NCBI Taxonomy" id="412755"/>
    <lineage>
        <taxon>unclassified sequences</taxon>
        <taxon>metagenomes</taxon>
        <taxon>ecological metagenomes</taxon>
    </lineage>
</organism>
<evidence type="ECO:0000313" key="2">
    <source>
        <dbReference type="EMBL" id="KKN56794.1"/>
    </source>
</evidence>
<feature type="region of interest" description="Disordered" evidence="1">
    <location>
        <begin position="1"/>
        <end position="43"/>
    </location>
</feature>
<comment type="caution">
    <text evidence="2">The sequence shown here is derived from an EMBL/GenBank/DDBJ whole genome shotgun (WGS) entry which is preliminary data.</text>
</comment>
<dbReference type="EMBL" id="LAZR01000831">
    <property type="protein sequence ID" value="KKN56794.1"/>
    <property type="molecule type" value="Genomic_DNA"/>
</dbReference>
<reference evidence="2" key="1">
    <citation type="journal article" date="2015" name="Nature">
        <title>Complex archaea that bridge the gap between prokaryotes and eukaryotes.</title>
        <authorList>
            <person name="Spang A."/>
            <person name="Saw J.H."/>
            <person name="Jorgensen S.L."/>
            <person name="Zaremba-Niedzwiedzka K."/>
            <person name="Martijn J."/>
            <person name="Lind A.E."/>
            <person name="van Eijk R."/>
            <person name="Schleper C."/>
            <person name="Guy L."/>
            <person name="Ettema T.J."/>
        </authorList>
    </citation>
    <scope>NUCLEOTIDE SEQUENCE</scope>
</reference>
<feature type="compositionally biased region" description="Polar residues" evidence="1">
    <location>
        <begin position="34"/>
        <end position="43"/>
    </location>
</feature>
<dbReference type="AlphaFoldDB" id="A0A0F9RQ17"/>
<evidence type="ECO:0008006" key="3">
    <source>
        <dbReference type="Google" id="ProtNLM"/>
    </source>
</evidence>
<name>A0A0F9RQ17_9ZZZZ</name>
<protein>
    <recommendedName>
        <fullName evidence="3">Winged helix-turn-helix domain-containing protein</fullName>
    </recommendedName>
</protein>